<dbReference type="EMBL" id="PQAP01000185">
    <property type="protein sequence ID" value="PWB68886.1"/>
    <property type="molecule type" value="Genomic_DNA"/>
</dbReference>
<keyword evidence="6 14" id="KW-0418">Kinase</keyword>
<evidence type="ECO:0000259" key="12">
    <source>
        <dbReference type="Pfam" id="PF02702"/>
    </source>
</evidence>
<name>A0A855X383_9BACT</name>
<evidence type="ECO:0000256" key="6">
    <source>
        <dbReference type="ARBA" id="ARBA00022777"/>
    </source>
</evidence>
<feature type="domain" description="Signal transduction histidine kinase osmosensitive K+ channel sensor N-terminal" evidence="12">
    <location>
        <begin position="25"/>
        <end position="233"/>
    </location>
</feature>
<protein>
    <submittedName>
        <fullName evidence="14">Two-component sensor histidine kinase</fullName>
    </submittedName>
</protein>
<gene>
    <name evidence="14" type="ORF">C3F09_10845</name>
</gene>
<sequence length="606" mass="66704">MLSDDRPDPDQLLKAVTRQEATAPTGRLSIFFGMSAGVGKTYAMLTAARARRHEGVDVVIGLVETHGRDETAALTEGIEIVPRRKITYRNADLREMDLDALLKRKPQLALVDELAHTNVPGSRHPKRWQDVVELLDAGIDVYTTLNVQHIESRKALVEAIGGITVRETVPDAILERTSALELVDITPAELLKRLEEGKVYLGERAEAAAANFFKEDRLTALRELALRLTAEKVDSDLHDLIATGGGAETWKPAERLMVAVSHSPHSEGLVRATRRIAFGLGAPWLAVHVDTGESLSPGDRATLARNLQLVQELGGELVSTADTDIPTALERIARQRRVTQLVVGRPTRRLRDVITGGSILDRLARPHADYDILVLHPEQKMAQQVAARVHRDIDRFSAKPYALAVGVVAAVALINSILLTVIGYEAVGFLFLISVMVLGLFVTFGAVTLAAVLSALIWDYFFIPPSGTLYIRQPEDVMMVCSYFVAALVTGTLAHRIRTRQRLIRQREERTEVLYDLAKSLVVHANLRESVAALSEKLRPLLFGEIDLIASTVLSALQSQSVLRRDWLASDKERAVALWAHEHGKSAGWATDTLPSSAARYLPMRA</sequence>
<dbReference type="Pfam" id="PF02702">
    <property type="entry name" value="KdpD"/>
    <property type="match status" value="1"/>
</dbReference>
<keyword evidence="8 11" id="KW-1133">Transmembrane helix</keyword>
<evidence type="ECO:0000256" key="4">
    <source>
        <dbReference type="ARBA" id="ARBA00022692"/>
    </source>
</evidence>
<evidence type="ECO:0000256" key="3">
    <source>
        <dbReference type="ARBA" id="ARBA00022679"/>
    </source>
</evidence>
<evidence type="ECO:0000313" key="15">
    <source>
        <dbReference type="Proteomes" id="UP000250918"/>
    </source>
</evidence>
<dbReference type="InterPro" id="IPR003852">
    <property type="entry name" value="Sig_transdc_His_kinase_KdpD_N"/>
</dbReference>
<evidence type="ECO:0000256" key="1">
    <source>
        <dbReference type="ARBA" id="ARBA00004141"/>
    </source>
</evidence>
<keyword evidence="2" id="KW-0597">Phosphoprotein</keyword>
<dbReference type="InterPro" id="IPR052023">
    <property type="entry name" value="Histidine_kinase_KdpD"/>
</dbReference>
<dbReference type="Gene3D" id="3.40.50.300">
    <property type="entry name" value="P-loop containing nucleotide triphosphate hydrolases"/>
    <property type="match status" value="1"/>
</dbReference>
<dbReference type="GO" id="GO:0000155">
    <property type="term" value="F:phosphorelay sensor kinase activity"/>
    <property type="evidence" value="ECO:0007669"/>
    <property type="project" value="InterPro"/>
</dbReference>
<evidence type="ECO:0000259" key="13">
    <source>
        <dbReference type="Pfam" id="PF13493"/>
    </source>
</evidence>
<evidence type="ECO:0000256" key="7">
    <source>
        <dbReference type="ARBA" id="ARBA00022840"/>
    </source>
</evidence>
<dbReference type="Gene3D" id="3.30.450.40">
    <property type="match status" value="1"/>
</dbReference>
<dbReference type="GO" id="GO:0005886">
    <property type="term" value="C:plasma membrane"/>
    <property type="evidence" value="ECO:0007669"/>
    <property type="project" value="TreeGrafter"/>
</dbReference>
<dbReference type="PANTHER" id="PTHR45569">
    <property type="entry name" value="SENSOR PROTEIN KDPD"/>
    <property type="match status" value="1"/>
</dbReference>
<dbReference type="Pfam" id="PF13493">
    <property type="entry name" value="DUF4118"/>
    <property type="match status" value="1"/>
</dbReference>
<comment type="caution">
    <text evidence="14">The sequence shown here is derived from an EMBL/GenBank/DDBJ whole genome shotgun (WGS) entry which is preliminary data.</text>
</comment>
<feature type="domain" description="Sensor protein KdpD transmembrane" evidence="13">
    <location>
        <begin position="401"/>
        <end position="507"/>
    </location>
</feature>
<keyword evidence="5" id="KW-0547">Nucleotide-binding</keyword>
<evidence type="ECO:0000256" key="11">
    <source>
        <dbReference type="SAM" id="Phobius"/>
    </source>
</evidence>
<dbReference type="PANTHER" id="PTHR45569:SF1">
    <property type="entry name" value="SENSOR PROTEIN KDPD"/>
    <property type="match status" value="1"/>
</dbReference>
<dbReference type="InterPro" id="IPR025201">
    <property type="entry name" value="KdpD_TM"/>
</dbReference>
<dbReference type="Proteomes" id="UP000250918">
    <property type="component" value="Unassembled WGS sequence"/>
</dbReference>
<reference evidence="14 15" key="1">
    <citation type="journal article" date="2018" name="ISME J.">
        <title>A methanotrophic archaeon couples anaerobic oxidation of methane to Fe(III) reduction.</title>
        <authorList>
            <person name="Cai C."/>
            <person name="Leu A.O."/>
            <person name="Xie G.J."/>
            <person name="Guo J."/>
            <person name="Feng Y."/>
            <person name="Zhao J.X."/>
            <person name="Tyson G.W."/>
            <person name="Yuan Z."/>
            <person name="Hu S."/>
        </authorList>
    </citation>
    <scope>NUCLEOTIDE SEQUENCE [LARGE SCALE GENOMIC DNA]</scope>
    <source>
        <strain evidence="14">FeB_12</strain>
    </source>
</reference>
<dbReference type="AlphaFoldDB" id="A0A855X383"/>
<dbReference type="SUPFAM" id="SSF52402">
    <property type="entry name" value="Adenine nucleotide alpha hydrolases-like"/>
    <property type="match status" value="1"/>
</dbReference>
<evidence type="ECO:0000256" key="8">
    <source>
        <dbReference type="ARBA" id="ARBA00022989"/>
    </source>
</evidence>
<evidence type="ECO:0000256" key="9">
    <source>
        <dbReference type="ARBA" id="ARBA00023012"/>
    </source>
</evidence>
<evidence type="ECO:0000256" key="10">
    <source>
        <dbReference type="ARBA" id="ARBA00023136"/>
    </source>
</evidence>
<dbReference type="InterPro" id="IPR027417">
    <property type="entry name" value="P-loop_NTPase"/>
</dbReference>
<dbReference type="GO" id="GO:0005737">
    <property type="term" value="C:cytoplasm"/>
    <property type="evidence" value="ECO:0007669"/>
    <property type="project" value="UniProtKB-ARBA"/>
</dbReference>
<feature type="transmembrane region" description="Helical" evidence="11">
    <location>
        <begin position="401"/>
        <end position="422"/>
    </location>
</feature>
<feature type="non-terminal residue" evidence="14">
    <location>
        <position position="606"/>
    </location>
</feature>
<dbReference type="GO" id="GO:0005524">
    <property type="term" value="F:ATP binding"/>
    <property type="evidence" value="ECO:0007669"/>
    <property type="project" value="UniProtKB-KW"/>
</dbReference>
<accession>A0A855X383</accession>
<keyword evidence="10 11" id="KW-0472">Membrane</keyword>
<keyword evidence="9" id="KW-0902">Two-component regulatory system</keyword>
<proteinExistence type="predicted"/>
<feature type="transmembrane region" description="Helical" evidence="11">
    <location>
        <begin position="429"/>
        <end position="457"/>
    </location>
</feature>
<dbReference type="FunFam" id="3.40.50.300:FF:000483">
    <property type="entry name" value="Sensor histidine kinase KdpD"/>
    <property type="match status" value="1"/>
</dbReference>
<comment type="subcellular location">
    <subcellularLocation>
        <location evidence="1">Membrane</location>
        <topology evidence="1">Multi-pass membrane protein</topology>
    </subcellularLocation>
</comment>
<organism evidence="14 15">
    <name type="scientific">candidate division GN15 bacterium</name>
    <dbReference type="NCBI Taxonomy" id="2072418"/>
    <lineage>
        <taxon>Bacteria</taxon>
        <taxon>candidate division GN15</taxon>
    </lineage>
</organism>
<evidence type="ECO:0000313" key="14">
    <source>
        <dbReference type="EMBL" id="PWB68886.1"/>
    </source>
</evidence>
<dbReference type="InterPro" id="IPR029016">
    <property type="entry name" value="GAF-like_dom_sf"/>
</dbReference>
<dbReference type="Gene3D" id="1.20.120.620">
    <property type="entry name" value="Backbone structure of the membrane domain of e. Coli histidine kinase receptor kdpd"/>
    <property type="match status" value="1"/>
</dbReference>
<keyword evidence="7" id="KW-0067">ATP-binding</keyword>
<evidence type="ECO:0000256" key="2">
    <source>
        <dbReference type="ARBA" id="ARBA00022553"/>
    </source>
</evidence>
<keyword evidence="4 11" id="KW-0812">Transmembrane</keyword>
<dbReference type="CDD" id="cd01987">
    <property type="entry name" value="USP_KdpD-like"/>
    <property type="match status" value="1"/>
</dbReference>
<evidence type="ECO:0000256" key="5">
    <source>
        <dbReference type="ARBA" id="ARBA00022741"/>
    </source>
</evidence>
<feature type="transmembrane region" description="Helical" evidence="11">
    <location>
        <begin position="477"/>
        <end position="497"/>
    </location>
</feature>
<keyword evidence="3" id="KW-0808">Transferase</keyword>
<dbReference type="InterPro" id="IPR038318">
    <property type="entry name" value="KdpD_sf"/>
</dbReference>